<dbReference type="InterPro" id="IPR013727">
    <property type="entry name" value="2CSK_N"/>
</dbReference>
<evidence type="ECO:0000256" key="9">
    <source>
        <dbReference type="ARBA" id="ARBA00022840"/>
    </source>
</evidence>
<keyword evidence="11" id="KW-0902">Two-component regulatory system</keyword>
<keyword evidence="6 12" id="KW-0812">Transmembrane</keyword>
<evidence type="ECO:0000256" key="5">
    <source>
        <dbReference type="ARBA" id="ARBA00022679"/>
    </source>
</evidence>
<dbReference type="GO" id="GO:0005886">
    <property type="term" value="C:plasma membrane"/>
    <property type="evidence" value="ECO:0007669"/>
    <property type="project" value="TreeGrafter"/>
</dbReference>
<dbReference type="PANTHER" id="PTHR45436">
    <property type="entry name" value="SENSOR HISTIDINE KINASE YKOH"/>
    <property type="match status" value="1"/>
</dbReference>
<proteinExistence type="predicted"/>
<dbReference type="Pfam" id="PF00512">
    <property type="entry name" value="HisKA"/>
    <property type="match status" value="1"/>
</dbReference>
<evidence type="ECO:0000256" key="6">
    <source>
        <dbReference type="ARBA" id="ARBA00022692"/>
    </source>
</evidence>
<comment type="caution">
    <text evidence="14">The sequence shown here is derived from an EMBL/GenBank/DDBJ whole genome shotgun (WGS) entry which is preliminary data.</text>
</comment>
<comment type="subcellular location">
    <subcellularLocation>
        <location evidence="2">Membrane</location>
        <topology evidence="2">Multi-pass membrane protein</topology>
    </subcellularLocation>
</comment>
<dbReference type="SMART" id="SM00387">
    <property type="entry name" value="HATPase_c"/>
    <property type="match status" value="1"/>
</dbReference>
<dbReference type="Gene3D" id="1.10.287.130">
    <property type="match status" value="1"/>
</dbReference>
<keyword evidence="15" id="KW-1185">Reference proteome</keyword>
<feature type="transmembrane region" description="Helical" evidence="12">
    <location>
        <begin position="166"/>
        <end position="188"/>
    </location>
</feature>
<evidence type="ECO:0000256" key="10">
    <source>
        <dbReference type="ARBA" id="ARBA00022989"/>
    </source>
</evidence>
<dbReference type="PANTHER" id="PTHR45436:SF14">
    <property type="entry name" value="SENSOR PROTEIN QSEC"/>
    <property type="match status" value="1"/>
</dbReference>
<dbReference type="InterPro" id="IPR036890">
    <property type="entry name" value="HATPase_C_sf"/>
</dbReference>
<evidence type="ECO:0000313" key="14">
    <source>
        <dbReference type="EMBL" id="MBO1249858.1"/>
    </source>
</evidence>
<evidence type="ECO:0000256" key="7">
    <source>
        <dbReference type="ARBA" id="ARBA00022741"/>
    </source>
</evidence>
<dbReference type="InterPro" id="IPR003661">
    <property type="entry name" value="HisK_dim/P_dom"/>
</dbReference>
<evidence type="ECO:0000256" key="2">
    <source>
        <dbReference type="ARBA" id="ARBA00004141"/>
    </source>
</evidence>
<comment type="catalytic activity">
    <reaction evidence="1">
        <text>ATP + protein L-histidine = ADP + protein N-phospho-L-histidine.</text>
        <dbReference type="EC" id="2.7.13.3"/>
    </reaction>
</comment>
<dbReference type="Pfam" id="PF08521">
    <property type="entry name" value="2CSK_N"/>
    <property type="match status" value="1"/>
</dbReference>
<dbReference type="RefSeq" id="WP_207575325.1">
    <property type="nucleotide sequence ID" value="NZ_JAFNME010000016.1"/>
</dbReference>
<keyword evidence="9" id="KW-0067">ATP-binding</keyword>
<evidence type="ECO:0000313" key="15">
    <source>
        <dbReference type="Proteomes" id="UP000664731"/>
    </source>
</evidence>
<dbReference type="SMART" id="SM00388">
    <property type="entry name" value="HisKA"/>
    <property type="match status" value="1"/>
</dbReference>
<dbReference type="Gene3D" id="3.30.565.10">
    <property type="entry name" value="Histidine kinase-like ATPase, C-terminal domain"/>
    <property type="match status" value="1"/>
</dbReference>
<keyword evidence="8 14" id="KW-0418">Kinase</keyword>
<dbReference type="PROSITE" id="PS50109">
    <property type="entry name" value="HIS_KIN"/>
    <property type="match status" value="1"/>
</dbReference>
<dbReference type="Proteomes" id="UP000664731">
    <property type="component" value="Unassembled WGS sequence"/>
</dbReference>
<dbReference type="CDD" id="cd00075">
    <property type="entry name" value="HATPase"/>
    <property type="match status" value="1"/>
</dbReference>
<protein>
    <recommendedName>
        <fullName evidence="3">histidine kinase</fullName>
        <ecNumber evidence="3">2.7.13.3</ecNumber>
    </recommendedName>
</protein>
<reference evidence="14" key="1">
    <citation type="submission" date="2021-03" db="EMBL/GenBank/DDBJ databases">
        <title>Comamonas denitrificans.</title>
        <authorList>
            <person name="Finster K."/>
        </authorList>
    </citation>
    <scope>NUCLEOTIDE SEQUENCE</scope>
    <source>
        <strain evidence="14">MM2021_4</strain>
    </source>
</reference>
<dbReference type="InterPro" id="IPR036097">
    <property type="entry name" value="HisK_dim/P_sf"/>
</dbReference>
<dbReference type="GO" id="GO:0005524">
    <property type="term" value="F:ATP binding"/>
    <property type="evidence" value="ECO:0007669"/>
    <property type="project" value="UniProtKB-KW"/>
</dbReference>
<dbReference type="InterPro" id="IPR005467">
    <property type="entry name" value="His_kinase_dom"/>
</dbReference>
<name>A0A939KEZ3_9BURK</name>
<evidence type="ECO:0000256" key="4">
    <source>
        <dbReference type="ARBA" id="ARBA00022553"/>
    </source>
</evidence>
<sequence>MKPPAHPPGPTRSLASRLARPLVAAVVLVWSISTALVAWYVDTQIQHNFDTELVESAHRQLYPALLDAATPEPAQAQAQAQAVRILGEVPGSDYTEPLSLQLRNAQGRLLLRSRAAPEEAFAAPLQEGFYDTAQHRIYTLEEPESGVWLQLADPLDERTEARWRTASGLIAVLLLMLPVLLWLIHWIARRELHSLRWLQAQIQQRSGDHLQPLALTDLPHELHQVGQDVNQLLHRLHLALDVERALAANAAHELRTPLASVRLRLHTAIEQAEADGSGQIALAQIQPILHALHTLSHRTERLLQLSRAEAASQARSTVDLVALCTTLAQEFWQQPQAQKRLDWDAPTITLPVQGDIDTLAIALRNLIDNALTYSSGPVELAVQAQPPAIIVRDSGPGIAAHDLSTVQQRHVRADASRLGYGLGLSIVGSIARQHGASFSLTSPVPGRSSGLQAMLVFAATDQADRTDQAD</sequence>
<dbReference type="CDD" id="cd00082">
    <property type="entry name" value="HisKA"/>
    <property type="match status" value="1"/>
</dbReference>
<keyword evidence="10 12" id="KW-1133">Transmembrane helix</keyword>
<evidence type="ECO:0000256" key="11">
    <source>
        <dbReference type="ARBA" id="ARBA00023012"/>
    </source>
</evidence>
<dbReference type="Pfam" id="PF02518">
    <property type="entry name" value="HATPase_c"/>
    <property type="match status" value="1"/>
</dbReference>
<evidence type="ECO:0000256" key="8">
    <source>
        <dbReference type="ARBA" id="ARBA00022777"/>
    </source>
</evidence>
<evidence type="ECO:0000256" key="1">
    <source>
        <dbReference type="ARBA" id="ARBA00000085"/>
    </source>
</evidence>
<evidence type="ECO:0000256" key="3">
    <source>
        <dbReference type="ARBA" id="ARBA00012438"/>
    </source>
</evidence>
<organism evidence="14 15">
    <name type="scientific">Comamonas denitrificans</name>
    <dbReference type="NCBI Taxonomy" id="117506"/>
    <lineage>
        <taxon>Bacteria</taxon>
        <taxon>Pseudomonadati</taxon>
        <taxon>Pseudomonadota</taxon>
        <taxon>Betaproteobacteria</taxon>
        <taxon>Burkholderiales</taxon>
        <taxon>Comamonadaceae</taxon>
        <taxon>Comamonas</taxon>
    </lineage>
</organism>
<keyword evidence="5" id="KW-0808">Transferase</keyword>
<dbReference type="AlphaFoldDB" id="A0A939KEZ3"/>
<dbReference type="GO" id="GO:0000155">
    <property type="term" value="F:phosphorelay sensor kinase activity"/>
    <property type="evidence" value="ECO:0007669"/>
    <property type="project" value="InterPro"/>
</dbReference>
<keyword evidence="12" id="KW-0472">Membrane</keyword>
<feature type="domain" description="Histidine kinase" evidence="13">
    <location>
        <begin position="249"/>
        <end position="461"/>
    </location>
</feature>
<dbReference type="EMBL" id="JAFNME010000016">
    <property type="protein sequence ID" value="MBO1249858.1"/>
    <property type="molecule type" value="Genomic_DNA"/>
</dbReference>
<feature type="transmembrane region" description="Helical" evidence="12">
    <location>
        <begin position="21"/>
        <end position="41"/>
    </location>
</feature>
<evidence type="ECO:0000259" key="13">
    <source>
        <dbReference type="PROSITE" id="PS50109"/>
    </source>
</evidence>
<dbReference type="InterPro" id="IPR050428">
    <property type="entry name" value="TCS_sensor_his_kinase"/>
</dbReference>
<evidence type="ECO:0000256" key="12">
    <source>
        <dbReference type="SAM" id="Phobius"/>
    </source>
</evidence>
<keyword evidence="7" id="KW-0547">Nucleotide-binding</keyword>
<keyword evidence="4" id="KW-0597">Phosphoprotein</keyword>
<dbReference type="SUPFAM" id="SSF55874">
    <property type="entry name" value="ATPase domain of HSP90 chaperone/DNA topoisomerase II/histidine kinase"/>
    <property type="match status" value="1"/>
</dbReference>
<dbReference type="InterPro" id="IPR003594">
    <property type="entry name" value="HATPase_dom"/>
</dbReference>
<dbReference type="SUPFAM" id="SSF47384">
    <property type="entry name" value="Homodimeric domain of signal transducing histidine kinase"/>
    <property type="match status" value="1"/>
</dbReference>
<gene>
    <name evidence="14" type="ORF">J1777_08495</name>
</gene>
<dbReference type="EC" id="2.7.13.3" evidence="3"/>
<accession>A0A939KEZ3</accession>